<evidence type="ECO:0000313" key="4">
    <source>
        <dbReference type="Proteomes" id="UP000255295"/>
    </source>
</evidence>
<dbReference type="Proteomes" id="UP000238825">
    <property type="component" value="Chromosome"/>
</dbReference>
<dbReference type="RefSeq" id="WP_024364414.1">
    <property type="nucleotide sequence ID" value="NZ_BJNS01000012.1"/>
</dbReference>
<name>A0A2S0JUZ0_LYSSH</name>
<evidence type="ECO:0000313" key="1">
    <source>
        <dbReference type="EMBL" id="AVK94953.1"/>
    </source>
</evidence>
<organism evidence="1 3">
    <name type="scientific">Lysinibacillus sphaericus</name>
    <name type="common">Bacillus sphaericus</name>
    <dbReference type="NCBI Taxonomy" id="1421"/>
    <lineage>
        <taxon>Bacteria</taxon>
        <taxon>Bacillati</taxon>
        <taxon>Bacillota</taxon>
        <taxon>Bacilli</taxon>
        <taxon>Bacillales</taxon>
        <taxon>Bacillaceae</taxon>
        <taxon>Lysinibacillus</taxon>
    </lineage>
</organism>
<dbReference type="InterPro" id="IPR054199">
    <property type="entry name" value="DUF6904"/>
</dbReference>
<dbReference type="EMBL" id="UFSZ01000001">
    <property type="protein sequence ID" value="SUV19848.1"/>
    <property type="molecule type" value="Genomic_DNA"/>
</dbReference>
<sequence>MLSIQSTEQLTGVRISGDFWDLDALIQAIYQVTGDENKYYDYQGARLRILGICRNLHQAMQGEHQLAFVSNGLNKSILSRHETIFPTKNVYYGTEVLWPELLFTAIALNDFIRLHQELIDSSDWNGDVATIRKFQAAVADCLEQELTEDEFLVFLRMIHSKSPLTFRYATQYVDVLNLEYIDLNTQTRKAHLASFALRLMLEDEEYVALKSQLIEVASTTKKALHEIPINASYPEEILW</sequence>
<reference evidence="1 3" key="1">
    <citation type="submission" date="2017-03" db="EMBL/GenBank/DDBJ databases">
        <title>The whole genome sequencing and assembly of Lysinibacillus sphaericus DSM 28T strain.</title>
        <authorList>
            <person name="Lee Y.-J."/>
            <person name="Yi H."/>
            <person name="Bahn Y.-S."/>
            <person name="Kim J.F."/>
            <person name="Lee D.-W."/>
        </authorList>
    </citation>
    <scope>NUCLEOTIDE SEQUENCE [LARGE SCALE GENOMIC DNA]</scope>
    <source>
        <strain evidence="1 3">DSM 28</strain>
    </source>
</reference>
<evidence type="ECO:0000313" key="2">
    <source>
        <dbReference type="EMBL" id="SUV19848.1"/>
    </source>
</evidence>
<gene>
    <name evidence="1" type="ORF">LS41612_00885</name>
    <name evidence="2" type="ORF">NCTC10338_04629</name>
</gene>
<dbReference type="GeneID" id="48274734"/>
<dbReference type="Proteomes" id="UP000255295">
    <property type="component" value="Unassembled WGS sequence"/>
</dbReference>
<dbReference type="AlphaFoldDB" id="A0A2S0JUZ0"/>
<dbReference type="Pfam" id="PF21845">
    <property type="entry name" value="DUF6904"/>
    <property type="match status" value="1"/>
</dbReference>
<evidence type="ECO:0000313" key="3">
    <source>
        <dbReference type="Proteomes" id="UP000238825"/>
    </source>
</evidence>
<proteinExistence type="predicted"/>
<dbReference type="EMBL" id="CP019980">
    <property type="protein sequence ID" value="AVK94953.1"/>
    <property type="molecule type" value="Genomic_DNA"/>
</dbReference>
<protein>
    <submittedName>
        <fullName evidence="1">Uncharacterized protein</fullName>
    </submittedName>
</protein>
<accession>A0A2S0JUZ0</accession>
<reference evidence="2 4" key="2">
    <citation type="submission" date="2018-06" db="EMBL/GenBank/DDBJ databases">
        <authorList>
            <consortium name="Pathogen Informatics"/>
            <person name="Doyle S."/>
        </authorList>
    </citation>
    <scope>NUCLEOTIDE SEQUENCE [LARGE SCALE GENOMIC DNA]</scope>
    <source>
        <strain evidence="2 4">NCTC10338</strain>
    </source>
</reference>